<protein>
    <submittedName>
        <fullName evidence="1">Uncharacterized protein</fullName>
    </submittedName>
</protein>
<sequence length="293" mass="32209">MITGKILGETPIMEILKDIYVGVYPRQEPLLPRQAGEEVLCTVESPDIRALSSSLQVMKQELLERVAISGAFEAREAPSENRKVSGRRLDRVVVVGEILKRLVALAMKQEIPKCRMADSHPRICSDWILTIGDARVPGPFSDKPDHRVNRLAGEIKEAVLGRTVPRVKPAGSGLHGAPIGKIRDVRVQSLWSISKELTQEANHPPYGDAADGESRNIWLRSQTIGALEGKINECLYLGEVAEVVMSIVSVAVNDLLESEGKPIPECVVIGSEWDVWGVRHGTNASEDDLIRSF</sequence>
<evidence type="ECO:0000313" key="1">
    <source>
        <dbReference type="EMBL" id="OHA34248.1"/>
    </source>
</evidence>
<dbReference type="Proteomes" id="UP000176221">
    <property type="component" value="Unassembled WGS sequence"/>
</dbReference>
<dbReference type="EMBL" id="MHRX01000013">
    <property type="protein sequence ID" value="OHA34248.1"/>
    <property type="molecule type" value="Genomic_DNA"/>
</dbReference>
<comment type="caution">
    <text evidence="1">The sequence shown here is derived from an EMBL/GenBank/DDBJ whole genome shotgun (WGS) entry which is preliminary data.</text>
</comment>
<organism evidence="1 2">
    <name type="scientific">Candidatus Taylorbacteria bacterium RIFCSPLOWO2_01_FULL_45_15b</name>
    <dbReference type="NCBI Taxonomy" id="1802319"/>
    <lineage>
        <taxon>Bacteria</taxon>
        <taxon>Candidatus Tayloriibacteriota</taxon>
    </lineage>
</organism>
<dbReference type="STRING" id="1802319.A2928_03210"/>
<dbReference type="AlphaFoldDB" id="A0A1G2NDR8"/>
<proteinExistence type="predicted"/>
<name>A0A1G2NDR8_9BACT</name>
<gene>
    <name evidence="1" type="ORF">A2928_03210</name>
</gene>
<reference evidence="1 2" key="1">
    <citation type="journal article" date="2016" name="Nat. Commun.">
        <title>Thousands of microbial genomes shed light on interconnected biogeochemical processes in an aquifer system.</title>
        <authorList>
            <person name="Anantharaman K."/>
            <person name="Brown C.T."/>
            <person name="Hug L.A."/>
            <person name="Sharon I."/>
            <person name="Castelle C.J."/>
            <person name="Probst A.J."/>
            <person name="Thomas B.C."/>
            <person name="Singh A."/>
            <person name="Wilkins M.J."/>
            <person name="Karaoz U."/>
            <person name="Brodie E.L."/>
            <person name="Williams K.H."/>
            <person name="Hubbard S.S."/>
            <person name="Banfield J.F."/>
        </authorList>
    </citation>
    <scope>NUCLEOTIDE SEQUENCE [LARGE SCALE GENOMIC DNA]</scope>
</reference>
<evidence type="ECO:0000313" key="2">
    <source>
        <dbReference type="Proteomes" id="UP000176221"/>
    </source>
</evidence>
<accession>A0A1G2NDR8</accession>